<proteinExistence type="predicted"/>
<feature type="transmembrane region" description="Helical" evidence="1">
    <location>
        <begin position="118"/>
        <end position="139"/>
    </location>
</feature>
<evidence type="ECO:0000313" key="3">
    <source>
        <dbReference type="Proteomes" id="UP000011669"/>
    </source>
</evidence>
<comment type="caution">
    <text evidence="2">The sequence shown here is derived from an EMBL/GenBank/DDBJ whole genome shotgun (WGS) entry which is preliminary data.</text>
</comment>
<keyword evidence="1" id="KW-0812">Transmembrane</keyword>
<gene>
    <name evidence="2" type="ORF">C449_16078</name>
</gene>
<dbReference type="Proteomes" id="UP000011669">
    <property type="component" value="Unassembled WGS sequence"/>
</dbReference>
<dbReference type="PATRIC" id="fig|1227455.4.peg.3271"/>
<protein>
    <submittedName>
        <fullName evidence="2">Uncharacterized protein</fullName>
    </submittedName>
</protein>
<evidence type="ECO:0000256" key="1">
    <source>
        <dbReference type="SAM" id="Phobius"/>
    </source>
</evidence>
<keyword evidence="1" id="KW-1133">Transmembrane helix</keyword>
<evidence type="ECO:0000313" key="2">
    <source>
        <dbReference type="EMBL" id="EMA42676.1"/>
    </source>
</evidence>
<name>M0MAA2_9EURY</name>
<accession>M0MAA2</accession>
<dbReference type="STRING" id="1227455.C449_16078"/>
<keyword evidence="3" id="KW-1185">Reference proteome</keyword>
<dbReference type="InParanoid" id="M0MAA2"/>
<organism evidence="2 3">
    <name type="scientific">Halococcus saccharolyticus DSM 5350</name>
    <dbReference type="NCBI Taxonomy" id="1227455"/>
    <lineage>
        <taxon>Archaea</taxon>
        <taxon>Methanobacteriati</taxon>
        <taxon>Methanobacteriota</taxon>
        <taxon>Stenosarchaea group</taxon>
        <taxon>Halobacteria</taxon>
        <taxon>Halobacteriales</taxon>
        <taxon>Halococcaceae</taxon>
        <taxon>Halococcus</taxon>
    </lineage>
</organism>
<sequence>MSSQQSGYETMPATEDEDLLHASQSAQFNVVAQAIRFPGDLDEEQRTRVQQHFDSGGFEPEPIQVTARNRQNQALRVRSEWDGVQLHLDVCPTQAPRLAFRPAVAAMGRYYSDHRVKLAALVLVAVAMIAAFALAIMGVV</sequence>
<dbReference type="AlphaFoldDB" id="M0MAA2"/>
<keyword evidence="1" id="KW-0472">Membrane</keyword>
<reference evidence="2 3" key="1">
    <citation type="journal article" date="2014" name="PLoS Genet.">
        <title>Phylogenetically driven sequencing of extremely halophilic archaea reveals strategies for static and dynamic osmo-response.</title>
        <authorList>
            <person name="Becker E.A."/>
            <person name="Seitzer P.M."/>
            <person name="Tritt A."/>
            <person name="Larsen D."/>
            <person name="Krusor M."/>
            <person name="Yao A.I."/>
            <person name="Wu D."/>
            <person name="Madern D."/>
            <person name="Eisen J.A."/>
            <person name="Darling A.E."/>
            <person name="Facciotti M.T."/>
        </authorList>
    </citation>
    <scope>NUCLEOTIDE SEQUENCE [LARGE SCALE GENOMIC DNA]</scope>
    <source>
        <strain evidence="2 3">DSM 5350</strain>
    </source>
</reference>
<dbReference type="RefSeq" id="WP_006079071.1">
    <property type="nucleotide sequence ID" value="NZ_AOMD01000033.1"/>
</dbReference>
<dbReference type="EMBL" id="AOMD01000033">
    <property type="protein sequence ID" value="EMA42676.1"/>
    <property type="molecule type" value="Genomic_DNA"/>
</dbReference>